<feature type="non-terminal residue" evidence="14">
    <location>
        <position position="1207"/>
    </location>
</feature>
<organism evidence="14 15">
    <name type="scientific">Hymenochirus boettgeri</name>
    <name type="common">Congo dwarf clawed frog</name>
    <dbReference type="NCBI Taxonomy" id="247094"/>
    <lineage>
        <taxon>Eukaryota</taxon>
        <taxon>Metazoa</taxon>
        <taxon>Chordata</taxon>
        <taxon>Craniata</taxon>
        <taxon>Vertebrata</taxon>
        <taxon>Euteleostomi</taxon>
        <taxon>Amphibia</taxon>
        <taxon>Batrachia</taxon>
        <taxon>Anura</taxon>
        <taxon>Pipoidea</taxon>
        <taxon>Pipidae</taxon>
        <taxon>Pipinae</taxon>
        <taxon>Hymenochirus</taxon>
    </lineage>
</organism>
<comment type="subcellular location">
    <subcellularLocation>
        <location evidence="1">Membrane</location>
        <topology evidence="1">Multi-pass membrane protein</topology>
    </subcellularLocation>
</comment>
<evidence type="ECO:0000256" key="5">
    <source>
        <dbReference type="ARBA" id="ARBA00023065"/>
    </source>
</evidence>
<evidence type="ECO:0000256" key="1">
    <source>
        <dbReference type="ARBA" id="ARBA00004141"/>
    </source>
</evidence>
<dbReference type="Proteomes" id="UP000812440">
    <property type="component" value="Chromosome 3"/>
</dbReference>
<evidence type="ECO:0000313" key="14">
    <source>
        <dbReference type="EMBL" id="KAG8440539.1"/>
    </source>
</evidence>
<proteinExistence type="predicted"/>
<evidence type="ECO:0000256" key="3">
    <source>
        <dbReference type="ARBA" id="ARBA00022692"/>
    </source>
</evidence>
<evidence type="ECO:0000256" key="2">
    <source>
        <dbReference type="ARBA" id="ARBA00022448"/>
    </source>
</evidence>
<dbReference type="GO" id="GO:0051262">
    <property type="term" value="P:protein tetramerization"/>
    <property type="evidence" value="ECO:0007669"/>
    <property type="project" value="InterPro"/>
</dbReference>
<feature type="region of interest" description="Disordered" evidence="9">
    <location>
        <begin position="1024"/>
        <end position="1045"/>
    </location>
</feature>
<dbReference type="PANTHER" id="PTHR13800:SF46">
    <property type="entry name" value="NON-SPECIFIC SERINE_THREONINE PROTEIN KINASE"/>
    <property type="match status" value="1"/>
</dbReference>
<dbReference type="InterPro" id="IPR050927">
    <property type="entry name" value="TRPM"/>
</dbReference>
<evidence type="ECO:0000256" key="10">
    <source>
        <dbReference type="SAM" id="Phobius"/>
    </source>
</evidence>
<feature type="transmembrane region" description="Helical" evidence="10">
    <location>
        <begin position="720"/>
        <end position="742"/>
    </location>
</feature>
<sequence length="1207" mass="137962">MSKLHVLNSQHNYFILVDDGTVGRSGGEVNIRRELENKISLQHIHARTGRRVPVLALILDGGPNTIQTVLEYLHQSPPVPVVVVDGSGRAADLLAYVYKHTESRGHLPDGMESNIIAIIRKTFTLNKSEAIQVFQAIMYCMQMKELITVLQIGPDVHQQIDVSLLRALIKGYKTSSIDRLILTLVWDRVDIAKKHIFIHGQQWRTEELEQVMMDALKMDRVEFVKLLIENGVSMHKFLTIPRLEELYNVKLNTSNDTLLHLISDVKKGIIPSQYKITLLDVGLVIEYLMGTAFRSSYTKKHFRAMYKALSQSVSRSTAAGSSTLSEKEQKLGRVEVKDNTRHTHFIQTAQPYKPKEFSTSENSQTSSRNISVDADNQRTRPFPYPFNDLLVWAVLTKRQKMALFFWQYGEESMAKALVARKLYRAMSNEAQQSSIIDDSSEQLNTYSKEFGQLAVELLDKCFKENELMAMKLLTYELRNWSKSTCLKLAVSSRLRMFVTHTCTQLLLSDMWMGRLNVRKYSSYKVILSILLPPMIPLLDYKTKAQMSHIPQSQNDHQMTLDDKEETICSAEGIALEAFRETAFSDGTSESSTGMRTEGKSKRLPIARRFYAFYHAPIVKFWFNTLAFLAFLMLYCYVVLVKMENVPSVQEWIVISFILTTGVEKIREILMSEANKVTQKLRIWASSYLNINDAIAIITFLIGFGLRFAERKLVDNDLPENYVFIAGRMIYCLNTIFWCGKLMDILNVNQDAGPYVLMIGKMVSNMFYIVVIMGIVIVAFGVPRKAILYPHEEPSWSLAKDVVFQPYFMTYGEVYAYEIDVCANNSVVPQLCAPGTWLTPILQALYLFVQYIILVNLLIALFNNVYMQYKGISNTLWKFQRYHFIKVYHEKPVLPPPLVIFSHMASFISWMCKCERKYKSYGPKLHLTEEDQKKLHEFEEHCVGIYFIDNKDENNSKPDERIRVTTERVEHVSKEMDEVGEQVMFIKRSLRSLDNHIGHLQDLSGLTLDSLKTLTAQKALESSRSRSVMSCDMSLPRHNSHDGRSATWKKSNSDLLWGCTFPQHSHSAKSQRKINITDANLANNCTVDSVPAIHKEIYCDEKNIGVNNQKRKTSHPIVFTEQGSLQVPSKSESKSQAYTKSTRSRIATDQIFSPCPEGSSFGKYSCNKEGYVNSGFIDDKGNSPDFYEKNIKDSELFKSLGSLLQEGT</sequence>
<feature type="transmembrane region" description="Helical" evidence="10">
    <location>
        <begin position="690"/>
        <end position="708"/>
    </location>
</feature>
<dbReference type="InterPro" id="IPR032415">
    <property type="entry name" value="TRPM_tetra"/>
</dbReference>
<evidence type="ECO:0000256" key="6">
    <source>
        <dbReference type="ARBA" id="ARBA00023136"/>
    </source>
</evidence>
<comment type="catalytic activity">
    <reaction evidence="8">
        <text>Mg(2+)(in) = Mg(2+)(out)</text>
        <dbReference type="Rhea" id="RHEA:29827"/>
        <dbReference type="ChEBI" id="CHEBI:18420"/>
    </reaction>
</comment>
<dbReference type="Gene3D" id="1.20.5.1010">
    <property type="entry name" value="TRPM, tetramerisation domain"/>
    <property type="match status" value="1"/>
</dbReference>
<keyword evidence="2" id="KW-0813">Transport</keyword>
<comment type="caution">
    <text evidence="14">The sequence shown here is derived from an EMBL/GenBank/DDBJ whole genome shotgun (WGS) entry which is preliminary data.</text>
</comment>
<keyword evidence="6 10" id="KW-0472">Membrane</keyword>
<feature type="domain" description="TRPM-like" evidence="13">
    <location>
        <begin position="323"/>
        <end position="500"/>
    </location>
</feature>
<evidence type="ECO:0000256" key="9">
    <source>
        <dbReference type="SAM" id="MobiDB-lite"/>
    </source>
</evidence>
<dbReference type="GO" id="GO:0005886">
    <property type="term" value="C:plasma membrane"/>
    <property type="evidence" value="ECO:0007669"/>
    <property type="project" value="TreeGrafter"/>
</dbReference>
<reference evidence="14" key="1">
    <citation type="thesis" date="2020" institute="ProQuest LLC" country="789 East Eisenhower Parkway, Ann Arbor, MI, USA">
        <title>Comparative Genomics and Chromosome Evolution.</title>
        <authorList>
            <person name="Mudd A.B."/>
        </authorList>
    </citation>
    <scope>NUCLEOTIDE SEQUENCE</scope>
    <source>
        <strain evidence="14">Female2</strain>
        <tissue evidence="14">Blood</tissue>
    </source>
</reference>
<dbReference type="InterPro" id="IPR041491">
    <property type="entry name" value="TRPM_SLOG"/>
</dbReference>
<dbReference type="InterPro" id="IPR037162">
    <property type="entry name" value="TRPM_tetra_sf"/>
</dbReference>
<keyword evidence="5" id="KW-0406">Ion transport</keyword>
<dbReference type="OrthoDB" id="301415at2759"/>
<protein>
    <recommendedName>
        <fullName evidence="16">Transient receptor potential cation channel subfamily M member 7</fullName>
    </recommendedName>
</protein>
<keyword evidence="15" id="KW-1185">Reference proteome</keyword>
<gene>
    <name evidence="14" type="ORF">GDO86_006328</name>
</gene>
<accession>A0A8T2J5P4</accession>
<evidence type="ECO:0000259" key="13">
    <source>
        <dbReference type="Pfam" id="PF25508"/>
    </source>
</evidence>
<feature type="domain" description="TRPM SLOG" evidence="12">
    <location>
        <begin position="2"/>
        <end position="140"/>
    </location>
</feature>
<dbReference type="Pfam" id="PF18139">
    <property type="entry name" value="LSDAT_euk"/>
    <property type="match status" value="1"/>
</dbReference>
<evidence type="ECO:0000259" key="11">
    <source>
        <dbReference type="Pfam" id="PF16519"/>
    </source>
</evidence>
<dbReference type="GO" id="GO:0055080">
    <property type="term" value="P:monoatomic cation homeostasis"/>
    <property type="evidence" value="ECO:0007669"/>
    <property type="project" value="TreeGrafter"/>
</dbReference>
<evidence type="ECO:0000256" key="8">
    <source>
        <dbReference type="ARBA" id="ARBA00034269"/>
    </source>
</evidence>
<feature type="transmembrane region" description="Helical" evidence="10">
    <location>
        <begin position="617"/>
        <end position="639"/>
    </location>
</feature>
<evidence type="ECO:0000256" key="7">
    <source>
        <dbReference type="ARBA" id="ARBA00023303"/>
    </source>
</evidence>
<keyword evidence="3 10" id="KW-0812">Transmembrane</keyword>
<evidence type="ECO:0000259" key="12">
    <source>
        <dbReference type="Pfam" id="PF18139"/>
    </source>
</evidence>
<dbReference type="PANTHER" id="PTHR13800">
    <property type="entry name" value="TRANSIENT RECEPTOR POTENTIAL CATION CHANNEL, SUBFAMILY M, MEMBER 6"/>
    <property type="match status" value="1"/>
</dbReference>
<feature type="transmembrane region" description="Helical" evidence="10">
    <location>
        <begin position="754"/>
        <end position="781"/>
    </location>
</feature>
<keyword evidence="4 10" id="KW-1133">Transmembrane helix</keyword>
<feature type="domain" description="TRPM tetramerisation" evidence="11">
    <location>
        <begin position="958"/>
        <end position="1013"/>
    </location>
</feature>
<dbReference type="GO" id="GO:0005262">
    <property type="term" value="F:calcium channel activity"/>
    <property type="evidence" value="ECO:0007669"/>
    <property type="project" value="TreeGrafter"/>
</dbReference>
<dbReference type="Pfam" id="PF25508">
    <property type="entry name" value="TRPM2"/>
    <property type="match status" value="1"/>
</dbReference>
<keyword evidence="7" id="KW-0407">Ion channel</keyword>
<name>A0A8T2J5P4_9PIPI</name>
<dbReference type="AlphaFoldDB" id="A0A8T2J5P4"/>
<feature type="transmembrane region" description="Helical" evidence="10">
    <location>
        <begin position="843"/>
        <end position="865"/>
    </location>
</feature>
<evidence type="ECO:0000256" key="4">
    <source>
        <dbReference type="ARBA" id="ARBA00022989"/>
    </source>
</evidence>
<dbReference type="InterPro" id="IPR057366">
    <property type="entry name" value="TRPM-like"/>
</dbReference>
<dbReference type="EMBL" id="JAACNH010000006">
    <property type="protein sequence ID" value="KAG8440539.1"/>
    <property type="molecule type" value="Genomic_DNA"/>
</dbReference>
<evidence type="ECO:0008006" key="16">
    <source>
        <dbReference type="Google" id="ProtNLM"/>
    </source>
</evidence>
<dbReference type="Pfam" id="PF16519">
    <property type="entry name" value="TRPM_tetra"/>
    <property type="match status" value="1"/>
</dbReference>
<evidence type="ECO:0000313" key="15">
    <source>
        <dbReference type="Proteomes" id="UP000812440"/>
    </source>
</evidence>